<gene>
    <name evidence="12" type="ORF">GCM10007047_00430</name>
</gene>
<dbReference type="EC" id="2.1.1.193" evidence="10"/>
<dbReference type="GO" id="GO:0070042">
    <property type="term" value="F:rRNA (uridine-N3-)-methyltransferase activity"/>
    <property type="evidence" value="ECO:0007669"/>
    <property type="project" value="TreeGrafter"/>
</dbReference>
<evidence type="ECO:0000259" key="11">
    <source>
        <dbReference type="Pfam" id="PF04452"/>
    </source>
</evidence>
<reference evidence="12" key="2">
    <citation type="submission" date="2020-09" db="EMBL/GenBank/DDBJ databases">
        <authorList>
            <person name="Sun Q."/>
            <person name="Kim S."/>
        </authorList>
    </citation>
    <scope>NUCLEOTIDE SEQUENCE</scope>
    <source>
        <strain evidence="12">KCTC 12870</strain>
    </source>
</reference>
<keyword evidence="4 10" id="KW-0698">rRNA processing</keyword>
<dbReference type="Gene3D" id="3.40.1280.10">
    <property type="match status" value="1"/>
</dbReference>
<keyword evidence="3 10" id="KW-0963">Cytoplasm</keyword>
<reference evidence="12" key="1">
    <citation type="journal article" date="2014" name="Int. J. Syst. Evol. Microbiol.">
        <title>Complete genome sequence of Corynebacterium casei LMG S-19264T (=DSM 44701T), isolated from a smear-ripened cheese.</title>
        <authorList>
            <consortium name="US DOE Joint Genome Institute (JGI-PGF)"/>
            <person name="Walter F."/>
            <person name="Albersmeier A."/>
            <person name="Kalinowski J."/>
            <person name="Ruckert C."/>
        </authorList>
    </citation>
    <scope>NUCLEOTIDE SEQUENCE</scope>
    <source>
        <strain evidence="12">KCTC 12870</strain>
    </source>
</reference>
<organism evidence="12 13">
    <name type="scientific">Cerasicoccus arenae</name>
    <dbReference type="NCBI Taxonomy" id="424488"/>
    <lineage>
        <taxon>Bacteria</taxon>
        <taxon>Pseudomonadati</taxon>
        <taxon>Verrucomicrobiota</taxon>
        <taxon>Opitutia</taxon>
        <taxon>Puniceicoccales</taxon>
        <taxon>Cerasicoccaceae</taxon>
        <taxon>Cerasicoccus</taxon>
    </lineage>
</organism>
<evidence type="ECO:0000256" key="3">
    <source>
        <dbReference type="ARBA" id="ARBA00022490"/>
    </source>
</evidence>
<proteinExistence type="inferred from homology"/>
<sequence length="244" mass="26505">MNLILFNTAAEAEVIAANDPRAKHIREVLRLGVGDPIYVGVVDGVRGLGKIVESLPGGGVRLDVAWEKNPPITHPIRLLVGVPRPQTARRVLFDAACLGVMGLDFFQAEKGEPSYAKSKLWSTDEWRERLWQGAEQGFATQLPPVQHFKDLAAALEDRKSLAGGIEECFALDVYEGVDQLSALNTNTDTPTTLAIGAERGWSAKERDQLRAAGFQLASLGERVLRTESACQCGVSVLLAGWGRM</sequence>
<dbReference type="GO" id="GO:0005737">
    <property type="term" value="C:cytoplasm"/>
    <property type="evidence" value="ECO:0007669"/>
    <property type="project" value="UniProtKB-SubCell"/>
</dbReference>
<dbReference type="NCBIfam" id="TIGR00046">
    <property type="entry name" value="RsmE family RNA methyltransferase"/>
    <property type="match status" value="1"/>
</dbReference>
<dbReference type="PIRSF" id="PIRSF015601">
    <property type="entry name" value="MTase_slr0722"/>
    <property type="match status" value="1"/>
</dbReference>
<keyword evidence="6 10" id="KW-0808">Transferase</keyword>
<evidence type="ECO:0000256" key="7">
    <source>
        <dbReference type="ARBA" id="ARBA00022691"/>
    </source>
</evidence>
<keyword evidence="13" id="KW-1185">Reference proteome</keyword>
<evidence type="ECO:0000256" key="9">
    <source>
        <dbReference type="ARBA" id="ARBA00047944"/>
    </source>
</evidence>
<evidence type="ECO:0000256" key="8">
    <source>
        <dbReference type="ARBA" id="ARBA00025699"/>
    </source>
</evidence>
<dbReference type="Pfam" id="PF04452">
    <property type="entry name" value="Methyltrans_RNA"/>
    <property type="match status" value="1"/>
</dbReference>
<evidence type="ECO:0000256" key="10">
    <source>
        <dbReference type="PIRNR" id="PIRNR015601"/>
    </source>
</evidence>
<dbReference type="GO" id="GO:0070475">
    <property type="term" value="P:rRNA base methylation"/>
    <property type="evidence" value="ECO:0007669"/>
    <property type="project" value="TreeGrafter"/>
</dbReference>
<dbReference type="SUPFAM" id="SSF75217">
    <property type="entry name" value="alpha/beta knot"/>
    <property type="match status" value="1"/>
</dbReference>
<evidence type="ECO:0000256" key="5">
    <source>
        <dbReference type="ARBA" id="ARBA00022603"/>
    </source>
</evidence>
<feature type="domain" description="Ribosomal RNA small subunit methyltransferase E methyltransferase" evidence="11">
    <location>
        <begin position="75"/>
        <end position="236"/>
    </location>
</feature>
<name>A0A8J3GCI7_9BACT</name>
<accession>A0A8J3GCI7</accession>
<evidence type="ECO:0000256" key="2">
    <source>
        <dbReference type="ARBA" id="ARBA00005528"/>
    </source>
</evidence>
<dbReference type="InterPro" id="IPR029028">
    <property type="entry name" value="Alpha/beta_knot_MTases"/>
</dbReference>
<dbReference type="InterPro" id="IPR046886">
    <property type="entry name" value="RsmE_MTase_dom"/>
</dbReference>
<evidence type="ECO:0000256" key="6">
    <source>
        <dbReference type="ARBA" id="ARBA00022679"/>
    </source>
</evidence>
<dbReference type="InterPro" id="IPR029026">
    <property type="entry name" value="tRNA_m1G_MTases_N"/>
</dbReference>
<comment type="similarity">
    <text evidence="2 10">Belongs to the RNA methyltransferase RsmE family.</text>
</comment>
<evidence type="ECO:0000313" key="12">
    <source>
        <dbReference type="EMBL" id="GHB89842.1"/>
    </source>
</evidence>
<dbReference type="RefSeq" id="WP_189510531.1">
    <property type="nucleotide sequence ID" value="NZ_BMXG01000001.1"/>
</dbReference>
<keyword evidence="7 10" id="KW-0949">S-adenosyl-L-methionine</keyword>
<keyword evidence="5 10" id="KW-0489">Methyltransferase</keyword>
<dbReference type="PANTHER" id="PTHR30027">
    <property type="entry name" value="RIBOSOMAL RNA SMALL SUBUNIT METHYLTRANSFERASE E"/>
    <property type="match status" value="1"/>
</dbReference>
<comment type="caution">
    <text evidence="12">The sequence shown here is derived from an EMBL/GenBank/DDBJ whole genome shotgun (WGS) entry which is preliminary data.</text>
</comment>
<dbReference type="EMBL" id="BMXG01000001">
    <property type="protein sequence ID" value="GHB89842.1"/>
    <property type="molecule type" value="Genomic_DNA"/>
</dbReference>
<evidence type="ECO:0000256" key="1">
    <source>
        <dbReference type="ARBA" id="ARBA00004496"/>
    </source>
</evidence>
<comment type="catalytic activity">
    <reaction evidence="9 10">
        <text>uridine(1498) in 16S rRNA + S-adenosyl-L-methionine = N(3)-methyluridine(1498) in 16S rRNA + S-adenosyl-L-homocysteine + H(+)</text>
        <dbReference type="Rhea" id="RHEA:42920"/>
        <dbReference type="Rhea" id="RHEA-COMP:10283"/>
        <dbReference type="Rhea" id="RHEA-COMP:10284"/>
        <dbReference type="ChEBI" id="CHEBI:15378"/>
        <dbReference type="ChEBI" id="CHEBI:57856"/>
        <dbReference type="ChEBI" id="CHEBI:59789"/>
        <dbReference type="ChEBI" id="CHEBI:65315"/>
        <dbReference type="ChEBI" id="CHEBI:74502"/>
        <dbReference type="EC" id="2.1.1.193"/>
    </reaction>
</comment>
<evidence type="ECO:0000313" key="13">
    <source>
        <dbReference type="Proteomes" id="UP000642829"/>
    </source>
</evidence>
<comment type="function">
    <text evidence="8 10">Specifically methylates the N3 position of the uracil ring of uridine 1498 (m3U1498) in 16S rRNA. Acts on the fully assembled 30S ribosomal subunit.</text>
</comment>
<comment type="subcellular location">
    <subcellularLocation>
        <location evidence="1 10">Cytoplasm</location>
    </subcellularLocation>
</comment>
<dbReference type="CDD" id="cd18084">
    <property type="entry name" value="RsmE-like"/>
    <property type="match status" value="1"/>
</dbReference>
<dbReference type="Proteomes" id="UP000642829">
    <property type="component" value="Unassembled WGS sequence"/>
</dbReference>
<dbReference type="InterPro" id="IPR006700">
    <property type="entry name" value="RsmE"/>
</dbReference>
<dbReference type="PANTHER" id="PTHR30027:SF3">
    <property type="entry name" value="16S RRNA (URACIL(1498)-N(3))-METHYLTRANSFERASE"/>
    <property type="match status" value="1"/>
</dbReference>
<protein>
    <recommendedName>
        <fullName evidence="10">Ribosomal RNA small subunit methyltransferase E</fullName>
        <ecNumber evidence="10">2.1.1.193</ecNumber>
    </recommendedName>
</protein>
<dbReference type="AlphaFoldDB" id="A0A8J3GCI7"/>
<evidence type="ECO:0000256" key="4">
    <source>
        <dbReference type="ARBA" id="ARBA00022552"/>
    </source>
</evidence>